<feature type="chain" id="PRO_5020552232" evidence="1">
    <location>
        <begin position="23"/>
        <end position="276"/>
    </location>
</feature>
<keyword evidence="1" id="KW-0732">Signal</keyword>
<accession>A0A4R1HXQ3</accession>
<dbReference type="InterPro" id="IPR041127">
    <property type="entry name" value="PET_hydrolase/cutinase-like"/>
</dbReference>
<keyword evidence="4" id="KW-1185">Reference proteome</keyword>
<dbReference type="SUPFAM" id="SSF53474">
    <property type="entry name" value="alpha/beta-Hydrolases"/>
    <property type="match status" value="1"/>
</dbReference>
<dbReference type="EMBL" id="SMFZ01000001">
    <property type="protein sequence ID" value="TCK26293.1"/>
    <property type="molecule type" value="Genomic_DNA"/>
</dbReference>
<evidence type="ECO:0000259" key="2">
    <source>
        <dbReference type="Pfam" id="PF12740"/>
    </source>
</evidence>
<dbReference type="PANTHER" id="PTHR33428:SF14">
    <property type="entry name" value="CARBOXYLESTERASE TYPE B DOMAIN-CONTAINING PROTEIN"/>
    <property type="match status" value="1"/>
</dbReference>
<feature type="domain" description="PET hydrolase/cutinase-like" evidence="2">
    <location>
        <begin position="59"/>
        <end position="250"/>
    </location>
</feature>
<dbReference type="PANTHER" id="PTHR33428">
    <property type="entry name" value="CHLOROPHYLLASE-2, CHLOROPLASTIC"/>
    <property type="match status" value="1"/>
</dbReference>
<reference evidence="3 4" key="1">
    <citation type="submission" date="2019-03" db="EMBL/GenBank/DDBJ databases">
        <title>Sequencing the genomes of 1000 actinobacteria strains.</title>
        <authorList>
            <person name="Klenk H.-P."/>
        </authorList>
    </citation>
    <scope>NUCLEOTIDE SEQUENCE [LARGE SCALE GENOMIC DNA]</scope>
    <source>
        <strain evidence="3 4">DSM 44969</strain>
    </source>
</reference>
<proteinExistence type="predicted"/>
<dbReference type="AlphaFoldDB" id="A0A4R1HXQ3"/>
<organism evidence="3 4">
    <name type="scientific">Pseudonocardia endophytica</name>
    <dbReference type="NCBI Taxonomy" id="401976"/>
    <lineage>
        <taxon>Bacteria</taxon>
        <taxon>Bacillati</taxon>
        <taxon>Actinomycetota</taxon>
        <taxon>Actinomycetes</taxon>
        <taxon>Pseudonocardiales</taxon>
        <taxon>Pseudonocardiaceae</taxon>
        <taxon>Pseudonocardia</taxon>
    </lineage>
</organism>
<evidence type="ECO:0000313" key="3">
    <source>
        <dbReference type="EMBL" id="TCK26293.1"/>
    </source>
</evidence>
<gene>
    <name evidence="3" type="ORF">EV378_2122</name>
</gene>
<dbReference type="Gene3D" id="3.40.50.1820">
    <property type="entry name" value="alpha/beta hydrolase"/>
    <property type="match status" value="1"/>
</dbReference>
<name>A0A4R1HXQ3_PSEEN</name>
<evidence type="ECO:0000256" key="1">
    <source>
        <dbReference type="SAM" id="SignalP"/>
    </source>
</evidence>
<dbReference type="Pfam" id="PF12740">
    <property type="entry name" value="PETase"/>
    <property type="match status" value="1"/>
</dbReference>
<dbReference type="Proteomes" id="UP000295560">
    <property type="component" value="Unassembled WGS sequence"/>
</dbReference>
<evidence type="ECO:0000313" key="4">
    <source>
        <dbReference type="Proteomes" id="UP000295560"/>
    </source>
</evidence>
<sequence>MKLRILVAGLLCALTVVALAPAASGVESPTSDDAAQDLISTLAEPGPNDVLTESGAQHTIYRPADLGAPGTRHPVIVWGNGTGAVPLAYDGLLRHLASYGFIVSAANTTQANDGAAMLAGARELVAADGDPASPYADRVDTNAIGAAGHSQGGAGAMNAGADRIVRTTVAVQPGPAAVPERLRGPVLYLAGDNDVVVSPALIVKPFYQRTRQVEAAYAGLRGAGHLEPVPDGGGFRGLITAWFLSQLDGDRAAAGVFDGDGCAACVDTRLDYRHHT</sequence>
<comment type="caution">
    <text evidence="3">The sequence shown here is derived from an EMBL/GenBank/DDBJ whole genome shotgun (WGS) entry which is preliminary data.</text>
</comment>
<dbReference type="InterPro" id="IPR029058">
    <property type="entry name" value="AB_hydrolase_fold"/>
</dbReference>
<feature type="signal peptide" evidence="1">
    <location>
        <begin position="1"/>
        <end position="22"/>
    </location>
</feature>
<dbReference type="RefSeq" id="WP_165922232.1">
    <property type="nucleotide sequence ID" value="NZ_SMFZ01000001.1"/>
</dbReference>
<protein>
    <submittedName>
        <fullName evidence="3">Chlorophyllase-like protein</fullName>
    </submittedName>
</protein>